<keyword evidence="4 5" id="KW-0560">Oxidoreductase</keyword>
<keyword evidence="2 5" id="KW-0285">Flavoprotein</keyword>
<evidence type="ECO:0000256" key="1">
    <source>
        <dbReference type="ARBA" id="ARBA00008366"/>
    </source>
</evidence>
<reference evidence="7 8" key="2">
    <citation type="journal article" date="2016" name="Genome Announc.">
        <title>Complete Genome Sequences of Two Interactive Moderate Thermophiles, Paenibacillus napthalenovorans 32O-Y and Paenibacillus sp. 32O-W.</title>
        <authorList>
            <person name="Butler R.R.III."/>
            <person name="Wang J."/>
            <person name="Stark B.C."/>
            <person name="Pombert J.F."/>
        </authorList>
    </citation>
    <scope>NUCLEOTIDE SEQUENCE [LARGE SCALE GENOMIC DNA]</scope>
    <source>
        <strain evidence="7 8">32O-Y</strain>
    </source>
</reference>
<dbReference type="GO" id="GO:0016491">
    <property type="term" value="F:oxidoreductase activity"/>
    <property type="evidence" value="ECO:0007669"/>
    <property type="project" value="UniProtKB-UniRule"/>
</dbReference>
<keyword evidence="3 5" id="KW-0288">FMN</keyword>
<dbReference type="EMBL" id="CP013652">
    <property type="protein sequence ID" value="ALS23616.1"/>
    <property type="molecule type" value="Genomic_DNA"/>
</dbReference>
<dbReference type="AlphaFoldDB" id="A0A0U2M6M7"/>
<evidence type="ECO:0000256" key="2">
    <source>
        <dbReference type="ARBA" id="ARBA00022630"/>
    </source>
</evidence>
<evidence type="ECO:0000256" key="3">
    <source>
        <dbReference type="ARBA" id="ARBA00022643"/>
    </source>
</evidence>
<accession>A0A0U2M6M7</accession>
<dbReference type="PANTHER" id="PTHR43425:SF2">
    <property type="entry name" value="OXYGEN-INSENSITIVE NADPH NITROREDUCTASE"/>
    <property type="match status" value="1"/>
</dbReference>
<feature type="domain" description="Nitroreductase" evidence="6">
    <location>
        <begin position="11"/>
        <end position="165"/>
    </location>
</feature>
<dbReference type="Pfam" id="PF00881">
    <property type="entry name" value="Nitroreductase"/>
    <property type="match status" value="1"/>
</dbReference>
<dbReference type="SUPFAM" id="SSF55469">
    <property type="entry name" value="FMN-dependent nitroreductase-like"/>
    <property type="match status" value="1"/>
</dbReference>
<dbReference type="NCBIfam" id="NF008033">
    <property type="entry name" value="PRK10765.1"/>
    <property type="match status" value="1"/>
</dbReference>
<organism evidence="7 8">
    <name type="scientific">Paenibacillus naphthalenovorans</name>
    <dbReference type="NCBI Taxonomy" id="162209"/>
    <lineage>
        <taxon>Bacteria</taxon>
        <taxon>Bacillati</taxon>
        <taxon>Bacillota</taxon>
        <taxon>Bacilli</taxon>
        <taxon>Bacillales</taxon>
        <taxon>Paenibacillaceae</taxon>
        <taxon>Paenibacillus</taxon>
    </lineage>
</organism>
<reference evidence="8" key="1">
    <citation type="submission" date="2015-12" db="EMBL/GenBank/DDBJ databases">
        <title>Complete genome sequences of two moderately thermophilic Paenibacillus species.</title>
        <authorList>
            <person name="Butler R.III."/>
            <person name="Wang J."/>
            <person name="Stark B.C."/>
            <person name="Pombert J.-F."/>
        </authorList>
    </citation>
    <scope>NUCLEOTIDE SEQUENCE [LARGE SCALE GENOMIC DNA]</scope>
    <source>
        <strain evidence="8">32O-Y</strain>
    </source>
</reference>
<dbReference type="Gene3D" id="3.40.109.10">
    <property type="entry name" value="NADH Oxidase"/>
    <property type="match status" value="1"/>
</dbReference>
<comment type="similarity">
    <text evidence="1 5">Belongs to the flavin oxidoreductase frp family.</text>
</comment>
<dbReference type="InterPro" id="IPR016446">
    <property type="entry name" value="Flavin_OxRdtase_Frp"/>
</dbReference>
<dbReference type="Proteomes" id="UP000061660">
    <property type="component" value="Chromosome"/>
</dbReference>
<dbReference type="InterPro" id="IPR029479">
    <property type="entry name" value="Nitroreductase"/>
</dbReference>
<evidence type="ECO:0000259" key="6">
    <source>
        <dbReference type="Pfam" id="PF00881"/>
    </source>
</evidence>
<dbReference type="STRING" id="162209.IJ22_32550"/>
<dbReference type="KEGG" id="pnp:IJ22_32550"/>
<keyword evidence="8" id="KW-1185">Reference proteome</keyword>
<name>A0A0U2M6M7_9BACL</name>
<dbReference type="PATRIC" id="fig|162209.4.peg.3477"/>
<dbReference type="InterPro" id="IPR000415">
    <property type="entry name" value="Nitroreductase-like"/>
</dbReference>
<evidence type="ECO:0000313" key="8">
    <source>
        <dbReference type="Proteomes" id="UP000061660"/>
    </source>
</evidence>
<evidence type="ECO:0000256" key="4">
    <source>
        <dbReference type="ARBA" id="ARBA00023002"/>
    </source>
</evidence>
<evidence type="ECO:0000256" key="5">
    <source>
        <dbReference type="PIRNR" id="PIRNR005426"/>
    </source>
</evidence>
<sequence length="256" mass="28782">MSMNEAIHKLMNHRSIRKFKQEPVTKEQLVTIIRAAQMASTSSNMQAYSVIQINDRDKRSRLAALAGNQAYVEECPVFLVWCADLYRLKTACGFAEGEGYIGTTENLVVAITDTALAAQNAVVAAESMGLGAVYIGGIRNQIKEVSALLKLPEYVIPVYGMCLGYPDQSPSIRPRLPYEAVLHEDVYSAENYENLIQAYDETMKQYMLDRTNGTKDTNWTQAMQVKLGTPSRLHMKEFISSQRFWDHDRKAPDSKA</sequence>
<dbReference type="CDD" id="cd02146">
    <property type="entry name" value="NfsA-like"/>
    <property type="match status" value="1"/>
</dbReference>
<proteinExistence type="inferred from homology"/>
<evidence type="ECO:0000313" key="7">
    <source>
        <dbReference type="EMBL" id="ALS23616.1"/>
    </source>
</evidence>
<protein>
    <submittedName>
        <fullName evidence="7">NADPH-dependent oxidoreductase</fullName>
    </submittedName>
</protein>
<gene>
    <name evidence="7" type="ORF">IJ22_32550</name>
</gene>
<dbReference type="PIRSF" id="PIRSF005426">
    <property type="entry name" value="Frp"/>
    <property type="match status" value="1"/>
</dbReference>
<keyword evidence="5" id="KW-0521">NADP</keyword>
<dbReference type="PANTHER" id="PTHR43425">
    <property type="entry name" value="OXYGEN-INSENSITIVE NADPH NITROREDUCTASE"/>
    <property type="match status" value="1"/>
</dbReference>